<dbReference type="SUPFAM" id="SSF50998">
    <property type="entry name" value="Quinoprotein alcohol dehydrogenase-like"/>
    <property type="match status" value="1"/>
</dbReference>
<keyword evidence="1 5" id="KW-0853">WD repeat</keyword>
<evidence type="ECO:0000256" key="6">
    <source>
        <dbReference type="PROSITE-ProRule" id="PRU00433"/>
    </source>
</evidence>
<evidence type="ECO:0000256" key="1">
    <source>
        <dbReference type="ARBA" id="ARBA00022574"/>
    </source>
</evidence>
<keyword evidence="8" id="KW-0732">Signal</keyword>
<keyword evidence="6" id="KW-0349">Heme</keyword>
<feature type="chain" id="PRO_5022153110" evidence="8">
    <location>
        <begin position="22"/>
        <end position="965"/>
    </location>
</feature>
<dbReference type="InterPro" id="IPR011429">
    <property type="entry name" value="Cyt_c_Planctomycete-type"/>
</dbReference>
<evidence type="ECO:0000256" key="7">
    <source>
        <dbReference type="SAM" id="MobiDB-lite"/>
    </source>
</evidence>
<dbReference type="CDD" id="cd00200">
    <property type="entry name" value="WD40"/>
    <property type="match status" value="2"/>
</dbReference>
<evidence type="ECO:0000259" key="9">
    <source>
        <dbReference type="PROSITE" id="PS51007"/>
    </source>
</evidence>
<dbReference type="GO" id="GO:0046872">
    <property type="term" value="F:metal ion binding"/>
    <property type="evidence" value="ECO:0007669"/>
    <property type="project" value="UniProtKB-KW"/>
</dbReference>
<dbReference type="SUPFAM" id="SSF50969">
    <property type="entry name" value="YVTN repeat-like/Quinoprotein amine dehydrogenase"/>
    <property type="match status" value="1"/>
</dbReference>
<feature type="repeat" description="WD" evidence="5">
    <location>
        <begin position="435"/>
        <end position="476"/>
    </location>
</feature>
<dbReference type="KEGG" id="mri:Mal4_35670"/>
<feature type="domain" description="Cytochrome c" evidence="9">
    <location>
        <begin position="34"/>
        <end position="131"/>
    </location>
</feature>
<feature type="signal peptide" evidence="8">
    <location>
        <begin position="1"/>
        <end position="21"/>
    </location>
</feature>
<dbReference type="PANTHER" id="PTHR22847">
    <property type="entry name" value="WD40 REPEAT PROTEIN"/>
    <property type="match status" value="1"/>
</dbReference>
<feature type="repeat" description="WD" evidence="5">
    <location>
        <begin position="824"/>
        <end position="865"/>
    </location>
</feature>
<evidence type="ECO:0000256" key="4">
    <source>
        <dbReference type="ARBA" id="ARBA00023004"/>
    </source>
</evidence>
<feature type="repeat" description="WD" evidence="5">
    <location>
        <begin position="782"/>
        <end position="823"/>
    </location>
</feature>
<feature type="repeat" description="WD" evidence="5">
    <location>
        <begin position="291"/>
        <end position="332"/>
    </location>
</feature>
<keyword evidence="11" id="KW-1185">Reference proteome</keyword>
<sequence length="965" mass="102076" precursor="true">MRTVLIAVVTTLLLQGLPARAQEAIVPVPPNLDRPVDFARDIFPILESKCLACHNEATAENDLILENVPAMLKGGASGEAVVPGKPDESLVYLLAARADEPVMPPLPNKAAAKALTPAEVGLLQKWIQEGAKGSTAPPASTTMNWQPIPETLTAVYSLALDKSARRVAAGRANRIELYDLPARELLTRLTDPALATLVREDGQPLYGSGVAHRDFVHSLAFSPDGNLLASGGYRVIKLWQRQQNVQQNQFATDAPVVAVAVSADATLAAASLENNQVRVWNLSNGQTVANLAGHSAKVNGVAFSPDAALLVTASDDKSLKVWNAASGAEVATLATPAEIKSVTFSADGKLIASGHADNQIRVWNVPQPATEEDQEAETPAEEAKKPVEPVRAITGHGGAVLALTANPAAANEIISGSQDGTVRIWNLADGKQLFSQGLGGPVESVAVSPDGSLVAGGGTNKLVRVWGRDNKQRAEIKGTPAEDAQVIALTDEQAVAKSQAALADAAFKAAEKDVTSREEAVKKAKEQKEAADKALAEAEKKRQEVEEKAKAAATELEAKPEDEGLKKKKADADTALTKATEERDKANDAVVSAERAVKLTEEALVNSKQRVEERKKQLEAAQAYQKEVDEQLAAAKKVQSEAPAPVHAIAFADDGRTLATAGDSGTIHLWHAESGQHLDTLAGHEQPVRGLAFGPAGTLISGSQASQVTVWDTRPTWKLLATLGAKADNPLDISESPIEDRVLCLDFSPDGRQIVSGGGEPSRGGELLVWDVEQRSLVREIEDAHSDSVFDVEFSRDGRFILSGAADKFVKAFDAASGEHIRSYEGHTSHVLGVAWKGDGSALATAGADNAIKIWNFETGEQQRTISSYSKQVTSIAYVGVTDNLISCGGDKSVRFHTAANGRNYRSFGGMQDFVYAATATRDESLVVAAGEDGVIRVWDGSNGRSIANFEPPATTDTTVSASGP</sequence>
<keyword evidence="2 6" id="KW-0479">Metal-binding</keyword>
<dbReference type="InterPro" id="IPR019775">
    <property type="entry name" value="WD40_repeat_CS"/>
</dbReference>
<dbReference type="GO" id="GO:0020037">
    <property type="term" value="F:heme binding"/>
    <property type="evidence" value="ECO:0007669"/>
    <property type="project" value="InterPro"/>
</dbReference>
<dbReference type="Pfam" id="PF00400">
    <property type="entry name" value="WD40"/>
    <property type="match status" value="11"/>
</dbReference>
<evidence type="ECO:0000256" key="5">
    <source>
        <dbReference type="PROSITE-ProRule" id="PRU00221"/>
    </source>
</evidence>
<keyword evidence="4 6" id="KW-0408">Iron</keyword>
<dbReference type="SUPFAM" id="SSF50978">
    <property type="entry name" value="WD40 repeat-like"/>
    <property type="match status" value="1"/>
</dbReference>
<evidence type="ECO:0000313" key="11">
    <source>
        <dbReference type="Proteomes" id="UP000320496"/>
    </source>
</evidence>
<dbReference type="PANTHER" id="PTHR22847:SF637">
    <property type="entry name" value="WD REPEAT DOMAIN 5B"/>
    <property type="match status" value="1"/>
</dbReference>
<dbReference type="InterPro" id="IPR009056">
    <property type="entry name" value="Cyt_c-like_dom"/>
</dbReference>
<keyword evidence="3" id="KW-0677">Repeat</keyword>
<dbReference type="InterPro" id="IPR036322">
    <property type="entry name" value="WD40_repeat_dom_sf"/>
</dbReference>
<protein>
    <submittedName>
        <fullName evidence="10">Chromosome partition protein Smc</fullName>
    </submittedName>
</protein>
<feature type="region of interest" description="Disordered" evidence="7">
    <location>
        <begin position="551"/>
        <end position="572"/>
    </location>
</feature>
<dbReference type="OrthoDB" id="223117at2"/>
<dbReference type="InterPro" id="IPR015943">
    <property type="entry name" value="WD40/YVTN_repeat-like_dom_sf"/>
</dbReference>
<dbReference type="InterPro" id="IPR011047">
    <property type="entry name" value="Quinoprotein_ADH-like_sf"/>
</dbReference>
<dbReference type="InterPro" id="IPR001680">
    <property type="entry name" value="WD40_rpt"/>
</dbReference>
<accession>A0A517Z9X1</accession>
<feature type="repeat" description="WD" evidence="5">
    <location>
        <begin position="646"/>
        <end position="680"/>
    </location>
</feature>
<dbReference type="SMART" id="SM00320">
    <property type="entry name" value="WD40"/>
    <property type="match status" value="13"/>
</dbReference>
<dbReference type="Pfam" id="PF07635">
    <property type="entry name" value="PSCyt1"/>
    <property type="match status" value="1"/>
</dbReference>
<feature type="repeat" description="WD" evidence="5">
    <location>
        <begin position="908"/>
        <end position="949"/>
    </location>
</feature>
<proteinExistence type="predicted"/>
<feature type="repeat" description="WD" evidence="5">
    <location>
        <begin position="249"/>
        <end position="290"/>
    </location>
</feature>
<dbReference type="GO" id="GO:0009055">
    <property type="term" value="F:electron transfer activity"/>
    <property type="evidence" value="ECO:0007669"/>
    <property type="project" value="InterPro"/>
</dbReference>
<feature type="repeat" description="WD" evidence="5">
    <location>
        <begin position="681"/>
        <end position="714"/>
    </location>
</feature>
<dbReference type="PROSITE" id="PS50082">
    <property type="entry name" value="WD_REPEATS_2"/>
    <property type="match status" value="10"/>
</dbReference>
<feature type="repeat" description="WD" evidence="5">
    <location>
        <begin position="332"/>
        <end position="365"/>
    </location>
</feature>
<dbReference type="InterPro" id="IPR020472">
    <property type="entry name" value="WD40_PAC1"/>
</dbReference>
<feature type="compositionally biased region" description="Basic and acidic residues" evidence="7">
    <location>
        <begin position="551"/>
        <end position="565"/>
    </location>
</feature>
<dbReference type="PROSITE" id="PS00678">
    <property type="entry name" value="WD_REPEATS_1"/>
    <property type="match status" value="4"/>
</dbReference>
<evidence type="ECO:0000256" key="3">
    <source>
        <dbReference type="ARBA" id="ARBA00022737"/>
    </source>
</evidence>
<dbReference type="InterPro" id="IPR011044">
    <property type="entry name" value="Quino_amine_DH_bsu"/>
</dbReference>
<reference evidence="10 11" key="1">
    <citation type="submission" date="2019-02" db="EMBL/GenBank/DDBJ databases">
        <title>Deep-cultivation of Planctomycetes and their phenomic and genomic characterization uncovers novel biology.</title>
        <authorList>
            <person name="Wiegand S."/>
            <person name="Jogler M."/>
            <person name="Boedeker C."/>
            <person name="Pinto D."/>
            <person name="Vollmers J."/>
            <person name="Rivas-Marin E."/>
            <person name="Kohn T."/>
            <person name="Peeters S.H."/>
            <person name="Heuer A."/>
            <person name="Rast P."/>
            <person name="Oberbeckmann S."/>
            <person name="Bunk B."/>
            <person name="Jeske O."/>
            <person name="Meyerdierks A."/>
            <person name="Storesund J.E."/>
            <person name="Kallscheuer N."/>
            <person name="Luecker S."/>
            <person name="Lage O.M."/>
            <person name="Pohl T."/>
            <person name="Merkel B.J."/>
            <person name="Hornburger P."/>
            <person name="Mueller R.-W."/>
            <person name="Bruemmer F."/>
            <person name="Labrenz M."/>
            <person name="Spormann A.M."/>
            <person name="Op den Camp H."/>
            <person name="Overmann J."/>
            <person name="Amann R."/>
            <person name="Jetten M.S.M."/>
            <person name="Mascher T."/>
            <person name="Medema M.H."/>
            <person name="Devos D.P."/>
            <person name="Kaster A.-K."/>
            <person name="Ovreas L."/>
            <person name="Rohde M."/>
            <person name="Galperin M.Y."/>
            <person name="Jogler C."/>
        </authorList>
    </citation>
    <scope>NUCLEOTIDE SEQUENCE [LARGE SCALE GENOMIC DNA]</scope>
    <source>
        <strain evidence="10 11">Mal4</strain>
    </source>
</reference>
<name>A0A517Z9X1_9PLAN</name>
<gene>
    <name evidence="10" type="primary">smc_6</name>
    <name evidence="10" type="ORF">Mal4_35670</name>
</gene>
<evidence type="ECO:0000256" key="2">
    <source>
        <dbReference type="ARBA" id="ARBA00022723"/>
    </source>
</evidence>
<dbReference type="PROSITE" id="PS50294">
    <property type="entry name" value="WD_REPEATS_REGION"/>
    <property type="match status" value="7"/>
</dbReference>
<dbReference type="Proteomes" id="UP000320496">
    <property type="component" value="Chromosome"/>
</dbReference>
<evidence type="ECO:0000256" key="8">
    <source>
        <dbReference type="SAM" id="SignalP"/>
    </source>
</evidence>
<evidence type="ECO:0000313" key="10">
    <source>
        <dbReference type="EMBL" id="QDU39230.1"/>
    </source>
</evidence>
<dbReference type="EMBL" id="CP036275">
    <property type="protein sequence ID" value="QDU39230.1"/>
    <property type="molecule type" value="Genomic_DNA"/>
</dbReference>
<dbReference type="RefSeq" id="WP_145370436.1">
    <property type="nucleotide sequence ID" value="NZ_CP036275.1"/>
</dbReference>
<dbReference type="AlphaFoldDB" id="A0A517Z9X1"/>
<dbReference type="Gene3D" id="2.130.10.10">
    <property type="entry name" value="YVTN repeat-like/Quinoprotein amine dehydrogenase"/>
    <property type="match status" value="5"/>
</dbReference>
<dbReference type="PRINTS" id="PR00320">
    <property type="entry name" value="GPROTEINBRPT"/>
</dbReference>
<feature type="repeat" description="WD" evidence="5">
    <location>
        <begin position="393"/>
        <end position="435"/>
    </location>
</feature>
<dbReference type="PROSITE" id="PS51007">
    <property type="entry name" value="CYTC"/>
    <property type="match status" value="1"/>
</dbReference>
<organism evidence="10 11">
    <name type="scientific">Maioricimonas rarisocia</name>
    <dbReference type="NCBI Taxonomy" id="2528026"/>
    <lineage>
        <taxon>Bacteria</taxon>
        <taxon>Pseudomonadati</taxon>
        <taxon>Planctomycetota</taxon>
        <taxon>Planctomycetia</taxon>
        <taxon>Planctomycetales</taxon>
        <taxon>Planctomycetaceae</taxon>
        <taxon>Maioricimonas</taxon>
    </lineage>
</organism>